<evidence type="ECO:0000256" key="1">
    <source>
        <dbReference type="SAM" id="Phobius"/>
    </source>
</evidence>
<gene>
    <name evidence="2" type="ORF">DV706_11395</name>
</gene>
<dbReference type="KEGG" id="nbg:DV706_11395"/>
<sequence length="73" mass="8220">MSTKVADSTGYGPNRQMSVFGYIMAGVMVIILLPLLPVVIPAYVLWRVFVAEEPVERSFETWRRESGRSRNGS</sequence>
<keyword evidence="1" id="KW-1133">Transmembrane helix</keyword>
<dbReference type="Pfam" id="PF24379">
    <property type="entry name" value="DUF7535"/>
    <property type="match status" value="1"/>
</dbReference>
<dbReference type="AlphaFoldDB" id="A0A4D6HN47"/>
<protein>
    <submittedName>
        <fullName evidence="2">Uncharacterized protein</fullName>
    </submittedName>
</protein>
<evidence type="ECO:0000313" key="2">
    <source>
        <dbReference type="EMBL" id="QCC55021.1"/>
    </source>
</evidence>
<reference evidence="2 3" key="1">
    <citation type="journal article" date="2019" name="Nat. Commun.">
        <title>A new type of DNA phosphorothioation-based antiviral system in archaea.</title>
        <authorList>
            <person name="Xiong L."/>
            <person name="Liu S."/>
            <person name="Chen S."/>
            <person name="Xiao Y."/>
            <person name="Zhu B."/>
            <person name="Gao Y."/>
            <person name="Zhang Y."/>
            <person name="Chen B."/>
            <person name="Luo J."/>
            <person name="Deng Z."/>
            <person name="Chen X."/>
            <person name="Wang L."/>
            <person name="Chen S."/>
        </authorList>
    </citation>
    <scope>NUCLEOTIDE SEQUENCE [LARGE SCALE GENOMIC DNA]</scope>
    <source>
        <strain evidence="2 3">JCM 10635</strain>
    </source>
</reference>
<feature type="transmembrane region" description="Helical" evidence="1">
    <location>
        <begin position="20"/>
        <end position="46"/>
    </location>
</feature>
<name>A0A4D6HN47_9EURY</name>
<dbReference type="InterPro" id="IPR055957">
    <property type="entry name" value="DUF7535"/>
</dbReference>
<keyword evidence="1" id="KW-0812">Transmembrane</keyword>
<dbReference type="GeneID" id="39851862"/>
<evidence type="ECO:0000313" key="3">
    <source>
        <dbReference type="Proteomes" id="UP000296822"/>
    </source>
</evidence>
<dbReference type="RefSeq" id="WP_006067436.1">
    <property type="nucleotide sequence ID" value="NZ_CP031305.1"/>
</dbReference>
<dbReference type="Proteomes" id="UP000296822">
    <property type="component" value="Chromosome"/>
</dbReference>
<accession>A0A4D6HN47</accession>
<organism evidence="2 3">
    <name type="scientific">Natronorubrum bangense</name>
    <dbReference type="NCBI Taxonomy" id="61858"/>
    <lineage>
        <taxon>Archaea</taxon>
        <taxon>Methanobacteriati</taxon>
        <taxon>Methanobacteriota</taxon>
        <taxon>Stenosarchaea group</taxon>
        <taxon>Halobacteria</taxon>
        <taxon>Halobacteriales</taxon>
        <taxon>Natrialbaceae</taxon>
        <taxon>Natronorubrum</taxon>
    </lineage>
</organism>
<dbReference type="EMBL" id="CP031305">
    <property type="protein sequence ID" value="QCC55021.1"/>
    <property type="molecule type" value="Genomic_DNA"/>
</dbReference>
<proteinExistence type="predicted"/>
<keyword evidence="1" id="KW-0472">Membrane</keyword>